<proteinExistence type="predicted"/>
<accession>A0A1N7NDS6</accession>
<dbReference type="PANTHER" id="PTHR40031:SF1">
    <property type="entry name" value="MEMBRANE-BOUND METAL-DEPENDENT HYDROLASE"/>
    <property type="match status" value="1"/>
</dbReference>
<feature type="compositionally biased region" description="Low complexity" evidence="1">
    <location>
        <begin position="295"/>
        <end position="304"/>
    </location>
</feature>
<evidence type="ECO:0000313" key="3">
    <source>
        <dbReference type="EMBL" id="SIS96470.1"/>
    </source>
</evidence>
<evidence type="ECO:0000256" key="2">
    <source>
        <dbReference type="SAM" id="Phobius"/>
    </source>
</evidence>
<organism evidence="3 4">
    <name type="scientific">Kroppenstedtia eburnea</name>
    <dbReference type="NCBI Taxonomy" id="714067"/>
    <lineage>
        <taxon>Bacteria</taxon>
        <taxon>Bacillati</taxon>
        <taxon>Bacillota</taxon>
        <taxon>Bacilli</taxon>
        <taxon>Bacillales</taxon>
        <taxon>Thermoactinomycetaceae</taxon>
        <taxon>Kroppenstedtia</taxon>
    </lineage>
</organism>
<evidence type="ECO:0000256" key="1">
    <source>
        <dbReference type="SAM" id="MobiDB-lite"/>
    </source>
</evidence>
<name>A0A1N7NDS6_9BACL</name>
<dbReference type="AlphaFoldDB" id="A0A1N7NDS6"/>
<dbReference type="OrthoDB" id="245523at2"/>
<protein>
    <submittedName>
        <fullName evidence="3">Inner membrane protein</fullName>
    </submittedName>
</protein>
<dbReference type="EMBL" id="FTOD01000008">
    <property type="protein sequence ID" value="SIS96470.1"/>
    <property type="molecule type" value="Genomic_DNA"/>
</dbReference>
<dbReference type="Pfam" id="PF04307">
    <property type="entry name" value="YdjM"/>
    <property type="match status" value="1"/>
</dbReference>
<feature type="transmembrane region" description="Helical" evidence="2">
    <location>
        <begin position="61"/>
        <end position="83"/>
    </location>
</feature>
<dbReference type="PANTHER" id="PTHR40031">
    <property type="entry name" value="HYPOTHETICAL MEMBRANE SPANNING PROTEIN"/>
    <property type="match status" value="1"/>
</dbReference>
<feature type="region of interest" description="Disordered" evidence="1">
    <location>
        <begin position="281"/>
        <end position="304"/>
    </location>
</feature>
<feature type="transmembrane region" description="Helical" evidence="2">
    <location>
        <begin position="129"/>
        <end position="147"/>
    </location>
</feature>
<reference evidence="4" key="1">
    <citation type="submission" date="2017-01" db="EMBL/GenBank/DDBJ databases">
        <authorList>
            <person name="Varghese N."/>
            <person name="Submissions S."/>
        </authorList>
    </citation>
    <scope>NUCLEOTIDE SEQUENCE [LARGE SCALE GENOMIC DNA]</scope>
    <source>
        <strain evidence="4">DSM 45196</strain>
    </source>
</reference>
<dbReference type="RefSeq" id="WP_040387384.1">
    <property type="nucleotide sequence ID" value="NZ_CP048103.1"/>
</dbReference>
<keyword evidence="2" id="KW-1133">Transmembrane helix</keyword>
<gene>
    <name evidence="3" type="ORF">SAMN05421790_108150</name>
</gene>
<dbReference type="Proteomes" id="UP000186795">
    <property type="component" value="Unassembled WGS sequence"/>
</dbReference>
<keyword evidence="2" id="KW-0812">Transmembrane</keyword>
<evidence type="ECO:0000313" key="4">
    <source>
        <dbReference type="Proteomes" id="UP000186795"/>
    </source>
</evidence>
<dbReference type="InterPro" id="IPR007404">
    <property type="entry name" value="YdjM-like"/>
</dbReference>
<sequence>MDNLTHGLLGYAVYAASGIKGATKKERLGYAAAAVVGAEIPDIEGFTTFMGQEIYLTWHRAITHSLFFSPLMALLAVGIVALFNRSIHWGKAWLLAWVATLTHLFSDWANTWGTGLLEPFVGGRYSLGILPIVDLIILLIFACGFLMKRKYGRVRTFRGVWAALLLYVSLQAGHAAWLESRLTGVEQTTPVAQLVPTQYQLVAKDGDHFHYYAGSLFTGLRKIGESRSESHPAVEKALAADGEARALVRFLSSHGTEVEESATGYRVRFYDPRFRMQSPSLLSTQVIVPKESPKESSPPQTSDP</sequence>
<keyword evidence="4" id="KW-1185">Reference proteome</keyword>
<feature type="transmembrane region" description="Helical" evidence="2">
    <location>
        <begin position="92"/>
        <end position="109"/>
    </location>
</feature>
<keyword evidence="2" id="KW-0472">Membrane</keyword>
<feature type="transmembrane region" description="Helical" evidence="2">
    <location>
        <begin position="159"/>
        <end position="178"/>
    </location>
</feature>
<dbReference type="InterPro" id="IPR053170">
    <property type="entry name" value="Transcription_regulator"/>
</dbReference>